<keyword evidence="4 10" id="KW-0808">Transferase</keyword>
<keyword evidence="15" id="KW-1185">Reference proteome</keyword>
<evidence type="ECO:0000256" key="8">
    <source>
        <dbReference type="ARBA" id="ARBA00022842"/>
    </source>
</evidence>
<evidence type="ECO:0000256" key="1">
    <source>
        <dbReference type="ARBA" id="ARBA00001946"/>
    </source>
</evidence>
<dbReference type="PANTHER" id="PTHR11088">
    <property type="entry name" value="TRNA DIMETHYLALLYLTRANSFERASE"/>
    <property type="match status" value="1"/>
</dbReference>
<evidence type="ECO:0000256" key="6">
    <source>
        <dbReference type="ARBA" id="ARBA00022741"/>
    </source>
</evidence>
<feature type="binding site" evidence="10">
    <location>
        <begin position="13"/>
        <end position="20"/>
    </location>
    <ligand>
        <name>ATP</name>
        <dbReference type="ChEBI" id="CHEBI:30616"/>
    </ligand>
</feature>
<keyword evidence="5 10" id="KW-0819">tRNA processing</keyword>
<evidence type="ECO:0000256" key="3">
    <source>
        <dbReference type="ARBA" id="ARBA00005842"/>
    </source>
</evidence>
<dbReference type="HAMAP" id="MF_00185">
    <property type="entry name" value="IPP_trans"/>
    <property type="match status" value="1"/>
</dbReference>
<evidence type="ECO:0000256" key="5">
    <source>
        <dbReference type="ARBA" id="ARBA00022694"/>
    </source>
</evidence>
<comment type="subunit">
    <text evidence="10">Monomer.</text>
</comment>
<dbReference type="NCBIfam" id="TIGR00174">
    <property type="entry name" value="miaA"/>
    <property type="match status" value="1"/>
</dbReference>
<dbReference type="GO" id="GO:0005524">
    <property type="term" value="F:ATP binding"/>
    <property type="evidence" value="ECO:0007669"/>
    <property type="project" value="UniProtKB-UniRule"/>
</dbReference>
<dbReference type="Gene3D" id="3.40.50.300">
    <property type="entry name" value="P-loop containing nucleotide triphosphate hydrolases"/>
    <property type="match status" value="1"/>
</dbReference>
<feature type="region of interest" description="Interaction with substrate tRNA" evidence="10">
    <location>
        <begin position="38"/>
        <end position="41"/>
    </location>
</feature>
<dbReference type="RefSeq" id="WP_211346210.1">
    <property type="nucleotide sequence ID" value="NZ_QGTJ01000016.1"/>
</dbReference>
<organism evidence="14 15">
    <name type="scientific">Plasticicumulans acidivorans</name>
    <dbReference type="NCBI Taxonomy" id="886464"/>
    <lineage>
        <taxon>Bacteria</taxon>
        <taxon>Pseudomonadati</taxon>
        <taxon>Pseudomonadota</taxon>
        <taxon>Gammaproteobacteria</taxon>
        <taxon>Candidatus Competibacteraceae</taxon>
        <taxon>Plasticicumulans</taxon>
    </lineage>
</organism>
<name>A0A317MPZ0_9GAMM</name>
<dbReference type="SUPFAM" id="SSF52540">
    <property type="entry name" value="P-loop containing nucleoside triphosphate hydrolases"/>
    <property type="match status" value="1"/>
</dbReference>
<dbReference type="InterPro" id="IPR018022">
    <property type="entry name" value="IPT"/>
</dbReference>
<dbReference type="InterPro" id="IPR039657">
    <property type="entry name" value="Dimethylallyltransferase"/>
</dbReference>
<evidence type="ECO:0000313" key="14">
    <source>
        <dbReference type="EMBL" id="PWV58523.1"/>
    </source>
</evidence>
<evidence type="ECO:0000256" key="12">
    <source>
        <dbReference type="RuleBase" id="RU003784"/>
    </source>
</evidence>
<evidence type="ECO:0000256" key="7">
    <source>
        <dbReference type="ARBA" id="ARBA00022840"/>
    </source>
</evidence>
<evidence type="ECO:0000256" key="13">
    <source>
        <dbReference type="RuleBase" id="RU003785"/>
    </source>
</evidence>
<feature type="site" description="Interaction with substrate tRNA" evidence="10">
    <location>
        <position position="104"/>
    </location>
</feature>
<reference evidence="14 15" key="1">
    <citation type="submission" date="2018-05" db="EMBL/GenBank/DDBJ databases">
        <title>Genomic Encyclopedia of Type Strains, Phase IV (KMG-IV): sequencing the most valuable type-strain genomes for metagenomic binning, comparative biology and taxonomic classification.</title>
        <authorList>
            <person name="Goeker M."/>
        </authorList>
    </citation>
    <scope>NUCLEOTIDE SEQUENCE [LARGE SCALE GENOMIC DNA]</scope>
    <source>
        <strain evidence="14 15">DSM 23606</strain>
    </source>
</reference>
<dbReference type="AlphaFoldDB" id="A0A317MPZ0"/>
<comment type="catalytic activity">
    <reaction evidence="9 10 11">
        <text>adenosine(37) in tRNA + dimethylallyl diphosphate = N(6)-dimethylallyladenosine(37) in tRNA + diphosphate</text>
        <dbReference type="Rhea" id="RHEA:26482"/>
        <dbReference type="Rhea" id="RHEA-COMP:10162"/>
        <dbReference type="Rhea" id="RHEA-COMP:10375"/>
        <dbReference type="ChEBI" id="CHEBI:33019"/>
        <dbReference type="ChEBI" id="CHEBI:57623"/>
        <dbReference type="ChEBI" id="CHEBI:74411"/>
        <dbReference type="ChEBI" id="CHEBI:74415"/>
        <dbReference type="EC" id="2.5.1.75"/>
    </reaction>
</comment>
<dbReference type="GO" id="GO:0006400">
    <property type="term" value="P:tRNA modification"/>
    <property type="evidence" value="ECO:0007669"/>
    <property type="project" value="TreeGrafter"/>
</dbReference>
<keyword evidence="6 10" id="KW-0547">Nucleotide-binding</keyword>
<protein>
    <recommendedName>
        <fullName evidence="10">tRNA dimethylallyltransferase</fullName>
        <ecNumber evidence="10">2.5.1.75</ecNumber>
    </recommendedName>
    <alternativeName>
        <fullName evidence="10">Dimethylallyl diphosphate:tRNA dimethylallyltransferase</fullName>
        <shortName evidence="10">DMAPP:tRNA dimethylallyltransferase</shortName>
        <shortName evidence="10">DMATase</shortName>
    </alternativeName>
    <alternativeName>
        <fullName evidence="10">Isopentenyl-diphosphate:tRNA isopentenyltransferase</fullName>
        <shortName evidence="10">IPP transferase</shortName>
        <shortName evidence="10">IPPT</shortName>
        <shortName evidence="10">IPTase</shortName>
    </alternativeName>
</protein>
<evidence type="ECO:0000256" key="2">
    <source>
        <dbReference type="ARBA" id="ARBA00003213"/>
    </source>
</evidence>
<dbReference type="PANTHER" id="PTHR11088:SF60">
    <property type="entry name" value="TRNA DIMETHYLALLYLTRANSFERASE"/>
    <property type="match status" value="1"/>
</dbReference>
<keyword evidence="8 10" id="KW-0460">Magnesium</keyword>
<accession>A0A317MPZ0</accession>
<feature type="site" description="Interaction with substrate tRNA" evidence="10">
    <location>
        <position position="126"/>
    </location>
</feature>
<proteinExistence type="inferred from homology"/>
<keyword evidence="7 10" id="KW-0067">ATP-binding</keyword>
<dbReference type="GO" id="GO:0052381">
    <property type="term" value="F:tRNA dimethylallyltransferase activity"/>
    <property type="evidence" value="ECO:0007669"/>
    <property type="project" value="UniProtKB-UniRule"/>
</dbReference>
<dbReference type="Proteomes" id="UP000246569">
    <property type="component" value="Unassembled WGS sequence"/>
</dbReference>
<comment type="function">
    <text evidence="2 10 12">Catalyzes the transfer of a dimethylallyl group onto the adenine at position 37 in tRNAs that read codons beginning with uridine, leading to the formation of N6-(dimethylallyl)adenosine (i(6)A).</text>
</comment>
<evidence type="ECO:0000313" key="15">
    <source>
        <dbReference type="Proteomes" id="UP000246569"/>
    </source>
</evidence>
<evidence type="ECO:0000256" key="9">
    <source>
        <dbReference type="ARBA" id="ARBA00049563"/>
    </source>
</evidence>
<comment type="caution">
    <text evidence="14">The sequence shown here is derived from an EMBL/GenBank/DDBJ whole genome shotgun (WGS) entry which is preliminary data.</text>
</comment>
<dbReference type="FunFam" id="1.10.20.140:FF:000001">
    <property type="entry name" value="tRNA dimethylallyltransferase"/>
    <property type="match status" value="1"/>
</dbReference>
<gene>
    <name evidence="10" type="primary">miaA</name>
    <name evidence="14" type="ORF">C7443_11629</name>
</gene>
<evidence type="ECO:0000256" key="11">
    <source>
        <dbReference type="RuleBase" id="RU003783"/>
    </source>
</evidence>
<dbReference type="Gene3D" id="1.10.20.140">
    <property type="match status" value="1"/>
</dbReference>
<dbReference type="EC" id="2.5.1.75" evidence="10"/>
<evidence type="ECO:0000256" key="10">
    <source>
        <dbReference type="HAMAP-Rule" id="MF_00185"/>
    </source>
</evidence>
<dbReference type="EMBL" id="QGTJ01000016">
    <property type="protein sequence ID" value="PWV58523.1"/>
    <property type="molecule type" value="Genomic_DNA"/>
</dbReference>
<dbReference type="InterPro" id="IPR027417">
    <property type="entry name" value="P-loop_NTPase"/>
</dbReference>
<sequence length="321" mass="35442">MVDTRPLAVCLYGPTASGKTDLAIELVERGPFSIISVDSALIYRDMNIGTAKPDAGTLARAPHALVDIRDPAERYSAGEFRRDALAVMGRICQAGRVPLLVGGTMLYFRTLTHGLAELPQADADLRARLDAEMAALGVPAVHARLAAVDPVAAARIHPHDAQRIQRALEVFELSGRPLTDWLTQQERTESPYRLLCFALLPPERRELHQRIERRLDAMLAAGFVDEVATLRARGDLTLDLPSMRAVGYRQVWEYLDGLTDREQMRQRVLAATRQYAKRQMTWLRGESAATSLPSGASGLAGKIIGVWELARNLRGDLRSLC</sequence>
<comment type="similarity">
    <text evidence="3 10 13">Belongs to the IPP transferase family.</text>
</comment>
<comment type="cofactor">
    <cofactor evidence="1 10">
        <name>Mg(2+)</name>
        <dbReference type="ChEBI" id="CHEBI:18420"/>
    </cofactor>
</comment>
<feature type="region of interest" description="Interaction with substrate tRNA" evidence="10">
    <location>
        <begin position="162"/>
        <end position="166"/>
    </location>
</feature>
<evidence type="ECO:0000256" key="4">
    <source>
        <dbReference type="ARBA" id="ARBA00022679"/>
    </source>
</evidence>
<comment type="caution">
    <text evidence="10">Lacks conserved residue(s) required for the propagation of feature annotation.</text>
</comment>
<dbReference type="Pfam" id="PF01715">
    <property type="entry name" value="IPPT"/>
    <property type="match status" value="1"/>
</dbReference>
<feature type="binding site" evidence="10">
    <location>
        <begin position="15"/>
        <end position="20"/>
    </location>
    <ligand>
        <name>substrate</name>
    </ligand>
</feature>